<dbReference type="InterPro" id="IPR052018">
    <property type="entry name" value="PHP_domain"/>
</dbReference>
<dbReference type="Proteomes" id="UP000655208">
    <property type="component" value="Unassembled WGS sequence"/>
</dbReference>
<feature type="domain" description="Polymerase/histidinol phosphatase N-terminal" evidence="1">
    <location>
        <begin position="3"/>
        <end position="67"/>
    </location>
</feature>
<sequence length="287" mass="30455">MRIDLHAHSTASDGTDSPAELVAAAAAAGLDVLGVTDHDTTGGWAEAEQTRPPGLTVIRGAEFSTSLPWGEHRISVHLLGYLFDPLDPAISAEQDRLREERLQRGMGIVERMTADGIPISQEQVLDIAGDAPVGRPHIGRALVQSGVLRSVDEAFASLLSSRGPYYLPKRDTDLVDAVAMIAAAGGVSVIAHPRGRGESRVLTAERIAGLAESGLRGLEVDHPDHDAAQRAELAELADRHGLIRTGSSDYHGHNKKLRLGQETTDPEQLERVIAAARDTTAPLGPVG</sequence>
<reference evidence="2" key="2">
    <citation type="submission" date="2020-09" db="EMBL/GenBank/DDBJ databases">
        <authorList>
            <person name="Sun Q."/>
            <person name="Zhou Y."/>
        </authorList>
    </citation>
    <scope>NUCLEOTIDE SEQUENCE</scope>
    <source>
        <strain evidence="2">CGMCC 4.7308</strain>
    </source>
</reference>
<name>A0A917SSP0_9ACTN</name>
<dbReference type="InterPro" id="IPR004013">
    <property type="entry name" value="PHP_dom"/>
</dbReference>
<reference evidence="2" key="1">
    <citation type="journal article" date="2014" name="Int. J. Syst. Evol. Microbiol.">
        <title>Complete genome sequence of Corynebacterium casei LMG S-19264T (=DSM 44701T), isolated from a smear-ripened cheese.</title>
        <authorList>
            <consortium name="US DOE Joint Genome Institute (JGI-PGF)"/>
            <person name="Walter F."/>
            <person name="Albersmeier A."/>
            <person name="Kalinowski J."/>
            <person name="Ruckert C."/>
        </authorList>
    </citation>
    <scope>NUCLEOTIDE SEQUENCE</scope>
    <source>
        <strain evidence="2">CGMCC 4.7308</strain>
    </source>
</reference>
<dbReference type="SUPFAM" id="SSF89550">
    <property type="entry name" value="PHP domain-like"/>
    <property type="match status" value="1"/>
</dbReference>
<comment type="caution">
    <text evidence="2">The sequence shown here is derived from an EMBL/GenBank/DDBJ whole genome shotgun (WGS) entry which is preliminary data.</text>
</comment>
<proteinExistence type="predicted"/>
<dbReference type="Gene3D" id="1.10.150.650">
    <property type="match status" value="1"/>
</dbReference>
<organism evidence="2 3">
    <name type="scientific">Nakamurella endophytica</name>
    <dbReference type="NCBI Taxonomy" id="1748367"/>
    <lineage>
        <taxon>Bacteria</taxon>
        <taxon>Bacillati</taxon>
        <taxon>Actinomycetota</taxon>
        <taxon>Actinomycetes</taxon>
        <taxon>Nakamurellales</taxon>
        <taxon>Nakamurellaceae</taxon>
        <taxon>Nakamurella</taxon>
    </lineage>
</organism>
<dbReference type="Pfam" id="PF02811">
    <property type="entry name" value="PHP"/>
    <property type="match status" value="1"/>
</dbReference>
<evidence type="ECO:0000313" key="3">
    <source>
        <dbReference type="Proteomes" id="UP000655208"/>
    </source>
</evidence>
<dbReference type="InterPro" id="IPR016195">
    <property type="entry name" value="Pol/histidinol_Pase-like"/>
</dbReference>
<evidence type="ECO:0000259" key="1">
    <source>
        <dbReference type="SMART" id="SM00481"/>
    </source>
</evidence>
<protein>
    <submittedName>
        <fullName evidence="2">Phosphatase</fullName>
    </submittedName>
</protein>
<evidence type="ECO:0000313" key="2">
    <source>
        <dbReference type="EMBL" id="GGL95754.1"/>
    </source>
</evidence>
<keyword evidence="3" id="KW-1185">Reference proteome</keyword>
<dbReference type="PANTHER" id="PTHR42924:SF3">
    <property type="entry name" value="POLYMERASE_HISTIDINOL PHOSPHATASE N-TERMINAL DOMAIN-CONTAINING PROTEIN"/>
    <property type="match status" value="1"/>
</dbReference>
<dbReference type="AlphaFoldDB" id="A0A917SSP0"/>
<gene>
    <name evidence="2" type="ORF">GCM10011594_14280</name>
</gene>
<dbReference type="EMBL" id="BMNA01000002">
    <property type="protein sequence ID" value="GGL95754.1"/>
    <property type="molecule type" value="Genomic_DNA"/>
</dbReference>
<dbReference type="Gene3D" id="3.20.20.140">
    <property type="entry name" value="Metal-dependent hydrolases"/>
    <property type="match status" value="1"/>
</dbReference>
<dbReference type="GO" id="GO:0004534">
    <property type="term" value="F:5'-3' RNA exonuclease activity"/>
    <property type="evidence" value="ECO:0007669"/>
    <property type="project" value="TreeGrafter"/>
</dbReference>
<dbReference type="GO" id="GO:0035312">
    <property type="term" value="F:5'-3' DNA exonuclease activity"/>
    <property type="evidence" value="ECO:0007669"/>
    <property type="project" value="TreeGrafter"/>
</dbReference>
<dbReference type="PANTHER" id="PTHR42924">
    <property type="entry name" value="EXONUCLEASE"/>
    <property type="match status" value="1"/>
</dbReference>
<accession>A0A917SSP0</accession>
<dbReference type="InterPro" id="IPR003141">
    <property type="entry name" value="Pol/His_phosphatase_N"/>
</dbReference>
<dbReference type="CDD" id="cd07438">
    <property type="entry name" value="PHP_HisPPase_AMP"/>
    <property type="match status" value="1"/>
</dbReference>
<dbReference type="RefSeq" id="WP_188940885.1">
    <property type="nucleotide sequence ID" value="NZ_BMNA01000002.1"/>
</dbReference>
<dbReference type="SMART" id="SM00481">
    <property type="entry name" value="POLIIIAc"/>
    <property type="match status" value="1"/>
</dbReference>